<comment type="subcellular location">
    <subcellularLocation>
        <location evidence="2">Membrane</location>
        <topology evidence="2">Peripheral membrane protein</topology>
    </subcellularLocation>
</comment>
<name>C4N427_9BACT</name>
<dbReference type="GO" id="GO:0045259">
    <property type="term" value="C:proton-transporting ATP synthase complex"/>
    <property type="evidence" value="ECO:0007669"/>
    <property type="project" value="UniProtKB-KW"/>
</dbReference>
<protein>
    <submittedName>
        <fullName evidence="10">ATP synthase F1 gamma subunit</fullName>
    </submittedName>
</protein>
<keyword evidence="6" id="KW-0406">Ion transport</keyword>
<dbReference type="InterPro" id="IPR000131">
    <property type="entry name" value="ATP_synth_F1_gsu"/>
</dbReference>
<keyword evidence="4" id="KW-0813">Transport</keyword>
<dbReference type="InterPro" id="IPR035968">
    <property type="entry name" value="ATP_synth_F1_ATPase_gsu"/>
</dbReference>
<evidence type="ECO:0000256" key="1">
    <source>
        <dbReference type="ARBA" id="ARBA00003456"/>
    </source>
</evidence>
<sequence length="258" mass="28304">MRELEQPLKAWRSFRDVARAMRSLSAVQAMHWALQVARAEQHLRVCERELSALGPGPREPIRARVVLAIGTDLGLCGPLNHRVAEACAGLAAPPTVLSVVVGSRLAALQPLPDAIELPAPSSFEAIELLAVEIEDAWLELPEPRELAIVLAGEIAGDALPEVEVRRGRPPTPSDNAIVHVPLVPRASLLARARALVRHARLVAALARATLSENEARWRTMSRAHESANRRIDEQEAMLRRLAQEQITQEMLEARQGAR</sequence>
<keyword evidence="8" id="KW-0139">CF(1)</keyword>
<comment type="similarity">
    <text evidence="3">Belongs to the ATPase gamma chain family.</text>
</comment>
<comment type="function">
    <text evidence="1">Produces ATP from ADP in the presence of a proton gradient across the membrane. The gamma chain is believed to be important in regulating ATPase activity and the flow of protons through the CF(0) complex.</text>
</comment>
<keyword evidence="5" id="KW-0375">Hydrogen ion transport</keyword>
<evidence type="ECO:0000256" key="3">
    <source>
        <dbReference type="ARBA" id="ARBA00007681"/>
    </source>
</evidence>
<keyword evidence="9" id="KW-0066">ATP synthesis</keyword>
<evidence type="ECO:0000256" key="6">
    <source>
        <dbReference type="ARBA" id="ARBA00023065"/>
    </source>
</evidence>
<dbReference type="Gene3D" id="1.10.287.80">
    <property type="entry name" value="ATP synthase, gamma subunit, helix hairpin domain"/>
    <property type="match status" value="2"/>
</dbReference>
<evidence type="ECO:0000256" key="2">
    <source>
        <dbReference type="ARBA" id="ARBA00004170"/>
    </source>
</evidence>
<gene>
    <name evidence="10" type="primary">atpG</name>
</gene>
<organism evidence="10">
    <name type="scientific">uncultured bacterium pSY1435</name>
    <dbReference type="NCBI Taxonomy" id="561717"/>
    <lineage>
        <taxon>Bacteria</taxon>
        <taxon>environmental samples</taxon>
    </lineage>
</organism>
<keyword evidence="7" id="KW-0472">Membrane</keyword>
<evidence type="ECO:0000256" key="5">
    <source>
        <dbReference type="ARBA" id="ARBA00022781"/>
    </source>
</evidence>
<dbReference type="PRINTS" id="PR00126">
    <property type="entry name" value="ATPASEGAMMA"/>
</dbReference>
<evidence type="ECO:0000256" key="7">
    <source>
        <dbReference type="ARBA" id="ARBA00023136"/>
    </source>
</evidence>
<dbReference type="AlphaFoldDB" id="C4N427"/>
<dbReference type="SUPFAM" id="SSF52943">
    <property type="entry name" value="ATP synthase (F1-ATPase), gamma subunit"/>
    <property type="match status" value="1"/>
</dbReference>
<reference evidence="10" key="1">
    <citation type="journal article" date="2009" name="FEMS Microbiol. Lett.">
        <title>Production of porphyrin intermediates in Escherichia coli carrying soil metagenomic genes.</title>
        <authorList>
            <person name="Kim J.-S."/>
            <person name="Lim H.K."/>
            <person name="Lee M.H."/>
            <person name="Park J.-H."/>
            <person name="Hwang E.C."/>
            <person name="Moon B.J."/>
            <person name="Lee S.-W."/>
        </authorList>
    </citation>
    <scope>NUCLEOTIDE SEQUENCE</scope>
</reference>
<evidence type="ECO:0000256" key="4">
    <source>
        <dbReference type="ARBA" id="ARBA00022448"/>
    </source>
</evidence>
<dbReference type="Pfam" id="PF00231">
    <property type="entry name" value="ATP-synt"/>
    <property type="match status" value="1"/>
</dbReference>
<accession>C4N427</accession>
<dbReference type="GO" id="GO:0046933">
    <property type="term" value="F:proton-transporting ATP synthase activity, rotational mechanism"/>
    <property type="evidence" value="ECO:0007669"/>
    <property type="project" value="InterPro"/>
</dbReference>
<proteinExistence type="inferred from homology"/>
<evidence type="ECO:0000256" key="8">
    <source>
        <dbReference type="ARBA" id="ARBA00023196"/>
    </source>
</evidence>
<evidence type="ECO:0000256" key="9">
    <source>
        <dbReference type="ARBA" id="ARBA00023310"/>
    </source>
</evidence>
<dbReference type="EMBL" id="FJ209046">
    <property type="protein sequence ID" value="ACJ66837.1"/>
    <property type="molecule type" value="Genomic_DNA"/>
</dbReference>
<evidence type="ECO:0000313" key="10">
    <source>
        <dbReference type="EMBL" id="ACJ66837.1"/>
    </source>
</evidence>